<dbReference type="GO" id="GO:0000972">
    <property type="term" value="P:transcription-dependent tethering of RNA polymerase II gene DNA at nuclear periphery"/>
    <property type="evidence" value="ECO:0007669"/>
    <property type="project" value="TreeGrafter"/>
</dbReference>
<accession>A0A9P8JGZ3</accession>
<dbReference type="Proteomes" id="UP000729357">
    <property type="component" value="Unassembled WGS sequence"/>
</dbReference>
<comment type="similarity">
    <text evidence="2">Belongs to the nucleoporin Nup133 family.</text>
</comment>
<evidence type="ECO:0000256" key="4">
    <source>
        <dbReference type="ARBA" id="ARBA00023242"/>
    </source>
</evidence>
<evidence type="ECO:0000256" key="1">
    <source>
        <dbReference type="ARBA" id="ARBA00004123"/>
    </source>
</evidence>
<organism evidence="6 7">
    <name type="scientific">Aureobasidium melanogenum</name>
    <name type="common">Aureobasidium pullulans var. melanogenum</name>
    <dbReference type="NCBI Taxonomy" id="46634"/>
    <lineage>
        <taxon>Eukaryota</taxon>
        <taxon>Fungi</taxon>
        <taxon>Dikarya</taxon>
        <taxon>Ascomycota</taxon>
        <taxon>Pezizomycotina</taxon>
        <taxon>Dothideomycetes</taxon>
        <taxon>Dothideomycetidae</taxon>
        <taxon>Dothideales</taxon>
        <taxon>Saccotheciaceae</taxon>
        <taxon>Aureobasidium</taxon>
    </lineage>
</organism>
<dbReference type="Pfam" id="PF08801">
    <property type="entry name" value="Nucleoporin_N"/>
    <property type="match status" value="1"/>
</dbReference>
<dbReference type="InterPro" id="IPR015943">
    <property type="entry name" value="WD40/YVTN_repeat-like_dom_sf"/>
</dbReference>
<sequence>MAITPASSAPDAPLQLVLFVQAGPASSPSYAMAQVTMETQDGARLDGIIRINTVSPDSPATSRPRLLLPKPGHTAFIVFEHEVVVASITKSSSFQDVIRLRSDKHVTIEGACEEDLIDTKGTSSCAIFIKGHGLARISATQTNVSHSSIKTKIEQAIFYGTMSDNVLDFSRRPYDRYDIEETEEAALSISAEILRSTSHFIPPLTSSMEAHLQNRIKAIRALILHLRSDYPPVSRPTSWRLLLDAEKLAAAQAIWIACEERSS</sequence>
<evidence type="ECO:0000313" key="7">
    <source>
        <dbReference type="Proteomes" id="UP000729357"/>
    </source>
</evidence>
<protein>
    <recommendedName>
        <fullName evidence="5">Nucleoporin Nup133/Nup155-like N-terminal domain-containing protein</fullName>
    </recommendedName>
</protein>
<reference evidence="6" key="1">
    <citation type="journal article" date="2021" name="J Fungi (Basel)">
        <title>Virulence traits and population genomics of the black yeast Aureobasidium melanogenum.</title>
        <authorList>
            <person name="Cernosa A."/>
            <person name="Sun X."/>
            <person name="Gostincar C."/>
            <person name="Fang C."/>
            <person name="Gunde-Cimerman N."/>
            <person name="Song Z."/>
        </authorList>
    </citation>
    <scope>NUCLEOTIDE SEQUENCE</scope>
    <source>
        <strain evidence="6">EXF-9298</strain>
    </source>
</reference>
<dbReference type="InterPro" id="IPR037624">
    <property type="entry name" value="Nup133-like"/>
</dbReference>
<keyword evidence="7" id="KW-1185">Reference proteome</keyword>
<comment type="subcellular location">
    <subcellularLocation>
        <location evidence="1">Nucleus</location>
    </subcellularLocation>
</comment>
<comment type="caution">
    <text evidence="6">The sequence shown here is derived from an EMBL/GenBank/DDBJ whole genome shotgun (WGS) entry which is preliminary data.</text>
</comment>
<name>A0A9P8JGZ3_AURME</name>
<dbReference type="GO" id="GO:0006606">
    <property type="term" value="P:protein import into nucleus"/>
    <property type="evidence" value="ECO:0007669"/>
    <property type="project" value="TreeGrafter"/>
</dbReference>
<feature type="non-terminal residue" evidence="6">
    <location>
        <position position="263"/>
    </location>
</feature>
<keyword evidence="4" id="KW-0539">Nucleus</keyword>
<dbReference type="PANTHER" id="PTHR13405:SF11">
    <property type="entry name" value="NUCLEAR PORE COMPLEX PROTEIN NUP133"/>
    <property type="match status" value="1"/>
</dbReference>
<dbReference type="EMBL" id="JAHFXS010009006">
    <property type="protein sequence ID" value="KAG9918021.1"/>
    <property type="molecule type" value="Genomic_DNA"/>
</dbReference>
<dbReference type="SUPFAM" id="SSF117289">
    <property type="entry name" value="Nucleoporin domain"/>
    <property type="match status" value="1"/>
</dbReference>
<dbReference type="GO" id="GO:0017056">
    <property type="term" value="F:structural constituent of nuclear pore"/>
    <property type="evidence" value="ECO:0007669"/>
    <property type="project" value="InterPro"/>
</dbReference>
<evidence type="ECO:0000313" key="6">
    <source>
        <dbReference type="EMBL" id="KAG9918021.1"/>
    </source>
</evidence>
<dbReference type="PANTHER" id="PTHR13405">
    <property type="entry name" value="NUCLEAR PORE COMPLEX PROTEIN NUP133"/>
    <property type="match status" value="1"/>
</dbReference>
<evidence type="ECO:0000256" key="3">
    <source>
        <dbReference type="ARBA" id="ARBA00022448"/>
    </source>
</evidence>
<dbReference type="GO" id="GO:0031080">
    <property type="term" value="C:nuclear pore outer ring"/>
    <property type="evidence" value="ECO:0007669"/>
    <property type="project" value="TreeGrafter"/>
</dbReference>
<reference evidence="6" key="2">
    <citation type="submission" date="2021-08" db="EMBL/GenBank/DDBJ databases">
        <authorList>
            <person name="Gostincar C."/>
            <person name="Sun X."/>
            <person name="Song Z."/>
            <person name="Gunde-Cimerman N."/>
        </authorList>
    </citation>
    <scope>NUCLEOTIDE SEQUENCE</scope>
    <source>
        <strain evidence="6">EXF-9298</strain>
    </source>
</reference>
<evidence type="ECO:0000256" key="2">
    <source>
        <dbReference type="ARBA" id="ARBA00005569"/>
    </source>
</evidence>
<evidence type="ECO:0000259" key="5">
    <source>
        <dbReference type="Pfam" id="PF08801"/>
    </source>
</evidence>
<keyword evidence="3" id="KW-0813">Transport</keyword>
<proteinExistence type="inferred from homology"/>
<dbReference type="Gene3D" id="2.130.10.10">
    <property type="entry name" value="YVTN repeat-like/Quinoprotein amine dehydrogenase"/>
    <property type="match status" value="1"/>
</dbReference>
<dbReference type="AlphaFoldDB" id="A0A9P8JGZ3"/>
<dbReference type="GO" id="GO:0016973">
    <property type="term" value="P:poly(A)+ mRNA export from nucleus"/>
    <property type="evidence" value="ECO:0007669"/>
    <property type="project" value="TreeGrafter"/>
</dbReference>
<feature type="domain" description="Nucleoporin Nup133/Nup155-like N-terminal" evidence="5">
    <location>
        <begin position="2"/>
        <end position="136"/>
    </location>
</feature>
<gene>
    <name evidence="6" type="ORF">KCU98_g22682</name>
</gene>
<dbReference type="InterPro" id="IPR014908">
    <property type="entry name" value="Nucleoporin_Nup133/Nup155_N"/>
</dbReference>